<organism evidence="6">
    <name type="scientific">Actinoplanes campanulatus</name>
    <dbReference type="NCBI Taxonomy" id="113559"/>
    <lineage>
        <taxon>Bacteria</taxon>
        <taxon>Bacillati</taxon>
        <taxon>Actinomycetota</taxon>
        <taxon>Actinomycetes</taxon>
        <taxon>Micromonosporales</taxon>
        <taxon>Micromonosporaceae</taxon>
        <taxon>Actinoplanes</taxon>
    </lineage>
</organism>
<name>A0ABQ3WNU0_9ACTN</name>
<dbReference type="RefSeq" id="WP_204298018.1">
    <property type="nucleotide sequence ID" value="NZ_BAAAGQ010000024.1"/>
</dbReference>
<dbReference type="InterPro" id="IPR041586">
    <property type="entry name" value="PsrA_TetR_C"/>
</dbReference>
<dbReference type="Gene3D" id="1.10.357.10">
    <property type="entry name" value="Tetracycline Repressor, domain 2"/>
    <property type="match status" value="1"/>
</dbReference>
<evidence type="ECO:0000259" key="5">
    <source>
        <dbReference type="Pfam" id="PF17939"/>
    </source>
</evidence>
<dbReference type="PANTHER" id="PTHR30055:SF234">
    <property type="entry name" value="HTH-TYPE TRANSCRIPTIONAL REGULATOR BETI"/>
    <property type="match status" value="1"/>
</dbReference>
<feature type="domain" description="HTH tetR-type" evidence="4">
    <location>
        <begin position="19"/>
        <end position="66"/>
    </location>
</feature>
<evidence type="ECO:0000256" key="3">
    <source>
        <dbReference type="ARBA" id="ARBA00023163"/>
    </source>
</evidence>
<dbReference type="PANTHER" id="PTHR30055">
    <property type="entry name" value="HTH-TYPE TRANSCRIPTIONAL REGULATOR RUTR"/>
    <property type="match status" value="1"/>
</dbReference>
<keyword evidence="1" id="KW-0805">Transcription regulation</keyword>
<dbReference type="InterPro" id="IPR009057">
    <property type="entry name" value="Homeodomain-like_sf"/>
</dbReference>
<accession>A0ABQ3WNU0</accession>
<dbReference type="Pfam" id="PF17939">
    <property type="entry name" value="TetR_C_30"/>
    <property type="match status" value="1"/>
</dbReference>
<evidence type="ECO:0000256" key="2">
    <source>
        <dbReference type="ARBA" id="ARBA00023125"/>
    </source>
</evidence>
<dbReference type="SUPFAM" id="SSF46689">
    <property type="entry name" value="Homeodomain-like"/>
    <property type="match status" value="1"/>
</dbReference>
<proteinExistence type="predicted"/>
<evidence type="ECO:0000313" key="6">
    <source>
        <dbReference type="EMBL" id="GID47903.1"/>
    </source>
</evidence>
<evidence type="ECO:0000259" key="4">
    <source>
        <dbReference type="Pfam" id="PF00440"/>
    </source>
</evidence>
<gene>
    <name evidence="6" type="ORF">Aca07nite_51780</name>
</gene>
<evidence type="ECO:0000256" key="1">
    <source>
        <dbReference type="ARBA" id="ARBA00023015"/>
    </source>
</evidence>
<protein>
    <submittedName>
        <fullName evidence="6">TetR family transcriptional regulator</fullName>
    </submittedName>
</protein>
<sequence length="219" mass="24255">MSNARRARAEQVETTRARILETAERLFAEHGVFTVSSRQISEAAGQGNNAAVGYHFGGKNELVRAIVRRHATPTERIRERLLAAHGGSEQLRDWVTCVVRPITDHLATLGNPSWYARFAAQLMTEPNLRQLAVAEAGAAPALLAVLDGLHRRLPHLPPEVWQERDDMAHTLIMHFCARRERAMPPGVDSRSVWAATATSLIDALEGLYGAPCQSIRDRN</sequence>
<feature type="domain" description="PsrA tetracyclin repressor-like C-terminal" evidence="5">
    <location>
        <begin position="97"/>
        <end position="204"/>
    </location>
</feature>
<dbReference type="InterPro" id="IPR050109">
    <property type="entry name" value="HTH-type_TetR-like_transc_reg"/>
</dbReference>
<dbReference type="InterPro" id="IPR001647">
    <property type="entry name" value="HTH_TetR"/>
</dbReference>
<keyword evidence="2" id="KW-0238">DNA-binding</keyword>
<comment type="caution">
    <text evidence="6">The sequence shown here is derived from an EMBL/GenBank/DDBJ whole genome shotgun (WGS) entry which is preliminary data.</text>
</comment>
<dbReference type="Pfam" id="PF00440">
    <property type="entry name" value="TetR_N"/>
    <property type="match status" value="1"/>
</dbReference>
<keyword evidence="3" id="KW-0804">Transcription</keyword>
<reference evidence="6" key="1">
    <citation type="submission" date="2021-01" db="EMBL/GenBank/DDBJ databases">
        <title>Whole genome shotgun sequence of Actinoplanes capillaceus NBRC 16408.</title>
        <authorList>
            <person name="Komaki H."/>
            <person name="Tamura T."/>
        </authorList>
    </citation>
    <scope>NUCLEOTIDE SEQUENCE [LARGE SCALE GENOMIC DNA]</scope>
    <source>
        <strain evidence="6">NBRC 16408</strain>
    </source>
</reference>
<dbReference type="EMBL" id="BOMF01000097">
    <property type="protein sequence ID" value="GID47903.1"/>
    <property type="molecule type" value="Genomic_DNA"/>
</dbReference>